<dbReference type="GO" id="GO:0016491">
    <property type="term" value="F:oxidoreductase activity"/>
    <property type="evidence" value="ECO:0007669"/>
    <property type="project" value="InterPro"/>
</dbReference>
<keyword evidence="1" id="KW-0285">Flavoprotein</keyword>
<sequence>MQALSDFVLYRAASAVEAASLLGGNAGARLLAGGTDLLPNMRRGVLDPSALVSIAAVPELRDLRWLPDGRCSIGAACRLAQLAADEQVAAAFPALVEAVRAVAASGHRSAATVGGNLCQDTRCVFYNQGEWWRAANGGCLKREGTSCHVAPQGNRCHAAFCSDLAPVLLVAGAQVELLGPQGSRTVPLVQLYRDDGAAHLTLQPGELVTRVVLPAAARGAPMVYGKVRGRGGIDFPLAAVAVAARFEGNVLRELKVAVAGTNSLPLLLEGTNALVGAPVDESTSKQLKKLVAQQAGPMRTTAAPSHYRREAACALAQRLLRELAP</sequence>
<dbReference type="EMBL" id="JACORU010000015">
    <property type="protein sequence ID" value="MBC5768139.1"/>
    <property type="molecule type" value="Genomic_DNA"/>
</dbReference>
<keyword evidence="4" id="KW-1185">Reference proteome</keyword>
<evidence type="ECO:0000313" key="4">
    <source>
        <dbReference type="Proteomes" id="UP000596827"/>
    </source>
</evidence>
<dbReference type="InterPro" id="IPR016166">
    <property type="entry name" value="FAD-bd_PCMH"/>
</dbReference>
<dbReference type="Gene3D" id="3.30.465.10">
    <property type="match status" value="2"/>
</dbReference>
<dbReference type="PANTHER" id="PTHR42659">
    <property type="entry name" value="XANTHINE DEHYDROGENASE SUBUNIT C-RELATED"/>
    <property type="match status" value="1"/>
</dbReference>
<dbReference type="InterPro" id="IPR005107">
    <property type="entry name" value="CO_DH_flav_C"/>
</dbReference>
<dbReference type="InterPro" id="IPR036318">
    <property type="entry name" value="FAD-bd_PCMH-like_sf"/>
</dbReference>
<dbReference type="PANTHER" id="PTHR42659:SF9">
    <property type="entry name" value="XANTHINE DEHYDROGENASE FAD-BINDING SUBUNIT XDHB-RELATED"/>
    <property type="match status" value="1"/>
</dbReference>
<proteinExistence type="predicted"/>
<dbReference type="Gene3D" id="3.30.390.50">
    <property type="entry name" value="CO dehydrogenase flavoprotein, C-terminal domain"/>
    <property type="match status" value="1"/>
</dbReference>
<dbReference type="Pfam" id="PF03450">
    <property type="entry name" value="CO_deh_flav_C"/>
    <property type="match status" value="1"/>
</dbReference>
<dbReference type="InterPro" id="IPR051312">
    <property type="entry name" value="Diverse_Substr_Oxidored"/>
</dbReference>
<dbReference type="Gene3D" id="3.30.43.10">
    <property type="entry name" value="Uridine Diphospho-n-acetylenolpyruvylglucosamine Reductase, domain 2"/>
    <property type="match status" value="1"/>
</dbReference>
<dbReference type="InterPro" id="IPR016169">
    <property type="entry name" value="FAD-bd_PCMH_sub2"/>
</dbReference>
<dbReference type="Proteomes" id="UP000596827">
    <property type="component" value="Unassembled WGS sequence"/>
</dbReference>
<evidence type="ECO:0000313" key="3">
    <source>
        <dbReference type="EMBL" id="MBC5768139.1"/>
    </source>
</evidence>
<feature type="domain" description="FAD-binding PCMH-type" evidence="2">
    <location>
        <begin position="1"/>
        <end position="218"/>
    </location>
</feature>
<dbReference type="GO" id="GO:0071949">
    <property type="term" value="F:FAD binding"/>
    <property type="evidence" value="ECO:0007669"/>
    <property type="project" value="InterPro"/>
</dbReference>
<evidence type="ECO:0000256" key="1">
    <source>
        <dbReference type="ARBA" id="ARBA00022827"/>
    </source>
</evidence>
<dbReference type="SUPFAM" id="SSF55447">
    <property type="entry name" value="CO dehydrogenase flavoprotein C-terminal domain-like"/>
    <property type="match status" value="1"/>
</dbReference>
<organism evidence="3 4">
    <name type="scientific">Ramlibacter albus</name>
    <dbReference type="NCBI Taxonomy" id="2079448"/>
    <lineage>
        <taxon>Bacteria</taxon>
        <taxon>Pseudomonadati</taxon>
        <taxon>Pseudomonadota</taxon>
        <taxon>Betaproteobacteria</taxon>
        <taxon>Burkholderiales</taxon>
        <taxon>Comamonadaceae</taxon>
        <taxon>Ramlibacter</taxon>
    </lineage>
</organism>
<dbReference type="AlphaFoldDB" id="A0A923S4Z9"/>
<evidence type="ECO:0000259" key="2">
    <source>
        <dbReference type="PROSITE" id="PS51387"/>
    </source>
</evidence>
<dbReference type="Pfam" id="PF00941">
    <property type="entry name" value="FAD_binding_5"/>
    <property type="match status" value="1"/>
</dbReference>
<protein>
    <submittedName>
        <fullName evidence="3">FAD binding domain-containing protein</fullName>
    </submittedName>
</protein>
<comment type="caution">
    <text evidence="3">The sequence shown here is derived from an EMBL/GenBank/DDBJ whole genome shotgun (WGS) entry which is preliminary data.</text>
</comment>
<dbReference type="InterPro" id="IPR002346">
    <property type="entry name" value="Mopterin_DH_FAD-bd"/>
</dbReference>
<dbReference type="SMART" id="SM01092">
    <property type="entry name" value="CO_deh_flav_C"/>
    <property type="match status" value="1"/>
</dbReference>
<dbReference type="SUPFAM" id="SSF56176">
    <property type="entry name" value="FAD-binding/transporter-associated domain-like"/>
    <property type="match status" value="1"/>
</dbReference>
<name>A0A923S4Z9_9BURK</name>
<dbReference type="InterPro" id="IPR036683">
    <property type="entry name" value="CO_DH_flav_C_dom_sf"/>
</dbReference>
<accession>A0A923S4Z9</accession>
<gene>
    <name evidence="3" type="ORF">H8R02_26985</name>
</gene>
<reference evidence="3" key="1">
    <citation type="submission" date="2020-08" db="EMBL/GenBank/DDBJ databases">
        <title>Ramlibacter sp. GTP1 16S ribosomal RNA gene genome sequencing and assembly.</title>
        <authorList>
            <person name="Kang M."/>
        </authorList>
    </citation>
    <scope>NUCLEOTIDE SEQUENCE</scope>
    <source>
        <strain evidence="3">GTP1</strain>
    </source>
</reference>
<dbReference type="PROSITE" id="PS51387">
    <property type="entry name" value="FAD_PCMH"/>
    <property type="match status" value="1"/>
</dbReference>
<dbReference type="RefSeq" id="WP_187084627.1">
    <property type="nucleotide sequence ID" value="NZ_JACORU010000015.1"/>
</dbReference>
<dbReference type="InterPro" id="IPR016167">
    <property type="entry name" value="FAD-bd_PCMH_sub1"/>
</dbReference>
<keyword evidence="1" id="KW-0274">FAD</keyword>